<dbReference type="AlphaFoldDB" id="A0A1D1XZI4"/>
<feature type="non-terminal residue" evidence="1">
    <location>
        <position position="130"/>
    </location>
</feature>
<accession>A0A1D1XZI4</accession>
<organism evidence="1">
    <name type="scientific">Anthurium amnicola</name>
    <dbReference type="NCBI Taxonomy" id="1678845"/>
    <lineage>
        <taxon>Eukaryota</taxon>
        <taxon>Viridiplantae</taxon>
        <taxon>Streptophyta</taxon>
        <taxon>Embryophyta</taxon>
        <taxon>Tracheophyta</taxon>
        <taxon>Spermatophyta</taxon>
        <taxon>Magnoliopsida</taxon>
        <taxon>Liliopsida</taxon>
        <taxon>Araceae</taxon>
        <taxon>Pothoideae</taxon>
        <taxon>Potheae</taxon>
        <taxon>Anthurium</taxon>
    </lineage>
</organism>
<protein>
    <submittedName>
        <fullName evidence="1">G-type lectin S-receptor-like serine/threonine-protein kinase At4g27290</fullName>
    </submittedName>
</protein>
<keyword evidence="1" id="KW-0675">Receptor</keyword>
<keyword evidence="1" id="KW-0430">Lectin</keyword>
<dbReference type="GO" id="GO:0030246">
    <property type="term" value="F:carbohydrate binding"/>
    <property type="evidence" value="ECO:0007669"/>
    <property type="project" value="UniProtKB-KW"/>
</dbReference>
<dbReference type="EMBL" id="GDJX01020155">
    <property type="protein sequence ID" value="JAT47781.1"/>
    <property type="molecule type" value="Transcribed_RNA"/>
</dbReference>
<dbReference type="GO" id="GO:0016301">
    <property type="term" value="F:kinase activity"/>
    <property type="evidence" value="ECO:0007669"/>
    <property type="project" value="UniProtKB-KW"/>
</dbReference>
<feature type="non-terminal residue" evidence="1">
    <location>
        <position position="1"/>
    </location>
</feature>
<evidence type="ECO:0000313" key="1">
    <source>
        <dbReference type="EMBL" id="JAT47781.1"/>
    </source>
</evidence>
<keyword evidence="1" id="KW-0808">Transferase</keyword>
<name>A0A1D1XZI4_9ARAE</name>
<sequence length="130" mass="14257">QRFRSLQRKRINIYSLSFDRIPERDSKQIFQSDDTAPTIVVCDSRSMAKLAPCPPLLLRVSVLFVFLQLFSSSSASDSIGGTGSVRDGETLLSAGGSFELGFFSPGGGSTKKYLCIRFSKGKEKPIVWVA</sequence>
<reference evidence="1" key="1">
    <citation type="submission" date="2015-07" db="EMBL/GenBank/DDBJ databases">
        <title>Transcriptome Assembly of Anthurium amnicola.</title>
        <authorList>
            <person name="Suzuki J."/>
        </authorList>
    </citation>
    <scope>NUCLEOTIDE SEQUENCE</scope>
</reference>
<keyword evidence="1" id="KW-0418">Kinase</keyword>
<gene>
    <name evidence="1" type="primary">At4g27290_5</name>
    <name evidence="1" type="ORF">g.7396</name>
</gene>
<proteinExistence type="predicted"/>